<evidence type="ECO:0000256" key="2">
    <source>
        <dbReference type="ARBA" id="ARBA00009696"/>
    </source>
</evidence>
<organism evidence="15 16">
    <name type="scientific">Corallincola platygyrae</name>
    <dbReference type="NCBI Taxonomy" id="1193278"/>
    <lineage>
        <taxon>Bacteria</taxon>
        <taxon>Pseudomonadati</taxon>
        <taxon>Pseudomonadota</taxon>
        <taxon>Gammaproteobacteria</taxon>
        <taxon>Alteromonadales</taxon>
        <taxon>Psychromonadaceae</taxon>
        <taxon>Corallincola</taxon>
    </lineage>
</organism>
<dbReference type="Proteomes" id="UP001597380">
    <property type="component" value="Unassembled WGS sequence"/>
</dbReference>
<evidence type="ECO:0000256" key="13">
    <source>
        <dbReference type="HAMAP-Rule" id="MF_00233"/>
    </source>
</evidence>
<comment type="caution">
    <text evidence="15">The sequence shown here is derived from an EMBL/GenBank/DDBJ whole genome shotgun (WGS) entry which is preliminary data.</text>
</comment>
<keyword evidence="10 13" id="KW-0143">Chaperone</keyword>
<evidence type="ECO:0000256" key="5">
    <source>
        <dbReference type="ARBA" id="ARBA00022448"/>
    </source>
</evidence>
<feature type="chain" id="PRO_5045064689" description="Outer-membrane lipoprotein LolB" evidence="14">
    <location>
        <begin position="26"/>
        <end position="209"/>
    </location>
</feature>
<evidence type="ECO:0000256" key="4">
    <source>
        <dbReference type="ARBA" id="ARBA00016202"/>
    </source>
</evidence>
<dbReference type="NCBIfam" id="TIGR00548">
    <property type="entry name" value="lolB"/>
    <property type="match status" value="1"/>
</dbReference>
<keyword evidence="11 13" id="KW-0998">Cell outer membrane</keyword>
<name>A0ABW4XQJ2_9GAMM</name>
<comment type="similarity">
    <text evidence="2 13">Belongs to the LolB family.</text>
</comment>
<protein>
    <recommendedName>
        <fullName evidence="4 13">Outer-membrane lipoprotein LolB</fullName>
    </recommendedName>
</protein>
<accession>A0ABW4XQJ2</accession>
<evidence type="ECO:0000256" key="10">
    <source>
        <dbReference type="ARBA" id="ARBA00023186"/>
    </source>
</evidence>
<evidence type="ECO:0000313" key="16">
    <source>
        <dbReference type="Proteomes" id="UP001597380"/>
    </source>
</evidence>
<proteinExistence type="inferred from homology"/>
<keyword evidence="12 15" id="KW-0449">Lipoprotein</keyword>
<dbReference type="EMBL" id="JBHUHT010000029">
    <property type="protein sequence ID" value="MFD2097830.1"/>
    <property type="molecule type" value="Genomic_DNA"/>
</dbReference>
<gene>
    <name evidence="13 15" type="primary">lolB</name>
    <name evidence="15" type="ORF">ACFSJ3_17700</name>
</gene>
<dbReference type="Gene3D" id="2.50.20.10">
    <property type="entry name" value="Lipoprotein localisation LolA/LolB/LppX"/>
    <property type="match status" value="1"/>
</dbReference>
<dbReference type="InterPro" id="IPR029046">
    <property type="entry name" value="LolA/LolB/LppX"/>
</dbReference>
<feature type="signal peptide" evidence="14">
    <location>
        <begin position="1"/>
        <end position="25"/>
    </location>
</feature>
<dbReference type="RefSeq" id="WP_345342150.1">
    <property type="nucleotide sequence ID" value="NZ_BAABLI010000033.1"/>
</dbReference>
<comment type="subunit">
    <text evidence="3 13">Monomer.</text>
</comment>
<evidence type="ECO:0000313" key="15">
    <source>
        <dbReference type="EMBL" id="MFD2097830.1"/>
    </source>
</evidence>
<reference evidence="16" key="1">
    <citation type="journal article" date="2019" name="Int. J. Syst. Evol. Microbiol.">
        <title>The Global Catalogue of Microorganisms (GCM) 10K type strain sequencing project: providing services to taxonomists for standard genome sequencing and annotation.</title>
        <authorList>
            <consortium name="The Broad Institute Genomics Platform"/>
            <consortium name="The Broad Institute Genome Sequencing Center for Infectious Disease"/>
            <person name="Wu L."/>
            <person name="Ma J."/>
        </authorList>
    </citation>
    <scope>NUCLEOTIDE SEQUENCE [LARGE SCALE GENOMIC DNA]</scope>
    <source>
        <strain evidence="16">CGMCC 1.10992</strain>
    </source>
</reference>
<keyword evidence="6 14" id="KW-0732">Signal</keyword>
<comment type="function">
    <text evidence="13">Plays a critical role in the incorporation of lipoproteins in the outer membrane after they are released by the LolA protein.</text>
</comment>
<keyword evidence="16" id="KW-1185">Reference proteome</keyword>
<evidence type="ECO:0000256" key="9">
    <source>
        <dbReference type="ARBA" id="ARBA00023139"/>
    </source>
</evidence>
<keyword evidence="8 13" id="KW-0472">Membrane</keyword>
<dbReference type="HAMAP" id="MF_00233">
    <property type="entry name" value="LolB"/>
    <property type="match status" value="1"/>
</dbReference>
<comment type="subcellular location">
    <subcellularLocation>
        <location evidence="1">Cell outer membrane</location>
        <topology evidence="1">Lipid-anchor</topology>
    </subcellularLocation>
</comment>
<sequence length="209" mass="23655">MNISTLLRLSALVLTALLLTGCPQTPTIQPDDVADPEQAFALHQADLEQLSHWKIRGKVAIKTADETNTANLNWQLEQDVYALKLTSFIGTSLMELDGDRYQAKLKVDGETYVSRAPERLIYQTTGWRLPVSTLPDWVVGRLSDSASKHTLDASGRLATQSLQTEDGMQWKLDYREYQQVDQRWLPRKMTINGPEITIKLVISKWEVLS</sequence>
<dbReference type="Pfam" id="PF03550">
    <property type="entry name" value="LolB"/>
    <property type="match status" value="1"/>
</dbReference>
<dbReference type="InterPro" id="IPR004565">
    <property type="entry name" value="OM_lipoprot_LolB"/>
</dbReference>
<evidence type="ECO:0000256" key="1">
    <source>
        <dbReference type="ARBA" id="ARBA00004459"/>
    </source>
</evidence>
<dbReference type="CDD" id="cd16326">
    <property type="entry name" value="LolB"/>
    <property type="match status" value="1"/>
</dbReference>
<evidence type="ECO:0000256" key="11">
    <source>
        <dbReference type="ARBA" id="ARBA00023237"/>
    </source>
</evidence>
<evidence type="ECO:0000256" key="14">
    <source>
        <dbReference type="SAM" id="SignalP"/>
    </source>
</evidence>
<keyword evidence="7 13" id="KW-0653">Protein transport</keyword>
<keyword evidence="9" id="KW-0564">Palmitate</keyword>
<evidence type="ECO:0000256" key="6">
    <source>
        <dbReference type="ARBA" id="ARBA00022729"/>
    </source>
</evidence>
<keyword evidence="5 13" id="KW-0813">Transport</keyword>
<evidence type="ECO:0000256" key="12">
    <source>
        <dbReference type="ARBA" id="ARBA00023288"/>
    </source>
</evidence>
<evidence type="ECO:0000256" key="8">
    <source>
        <dbReference type="ARBA" id="ARBA00023136"/>
    </source>
</evidence>
<evidence type="ECO:0000256" key="3">
    <source>
        <dbReference type="ARBA" id="ARBA00011245"/>
    </source>
</evidence>
<evidence type="ECO:0000256" key="7">
    <source>
        <dbReference type="ARBA" id="ARBA00022927"/>
    </source>
</evidence>
<dbReference type="SUPFAM" id="SSF89392">
    <property type="entry name" value="Prokaryotic lipoproteins and lipoprotein localization factors"/>
    <property type="match status" value="1"/>
</dbReference>